<dbReference type="GO" id="GO:0008270">
    <property type="term" value="F:zinc ion binding"/>
    <property type="evidence" value="ECO:0007669"/>
    <property type="project" value="UniProtKB-KW"/>
</dbReference>
<organism evidence="4 5">
    <name type="scientific">Globisporangium ultimum (strain ATCC 200006 / CBS 805.95 / DAOM BR144)</name>
    <name type="common">Pythium ultimum</name>
    <dbReference type="NCBI Taxonomy" id="431595"/>
    <lineage>
        <taxon>Eukaryota</taxon>
        <taxon>Sar</taxon>
        <taxon>Stramenopiles</taxon>
        <taxon>Oomycota</taxon>
        <taxon>Peronosporomycetes</taxon>
        <taxon>Pythiales</taxon>
        <taxon>Pythiaceae</taxon>
        <taxon>Globisporangium</taxon>
    </lineage>
</organism>
<protein>
    <recommendedName>
        <fullName evidence="3">C2H2-type domain-containing protein</fullName>
    </recommendedName>
</protein>
<dbReference type="HOGENOM" id="CLU_024172_0_0_1"/>
<dbReference type="Pfam" id="PF10354">
    <property type="entry name" value="BMT5-like"/>
    <property type="match status" value="1"/>
</dbReference>
<evidence type="ECO:0000259" key="3">
    <source>
        <dbReference type="PROSITE" id="PS50157"/>
    </source>
</evidence>
<dbReference type="EnsemblProtists" id="PYU1_T008141">
    <property type="protein sequence ID" value="PYU1_T008141"/>
    <property type="gene ID" value="PYU1_G008125"/>
</dbReference>
<dbReference type="STRING" id="431595.K3WT47"/>
<feature type="region of interest" description="Disordered" evidence="2">
    <location>
        <begin position="377"/>
        <end position="411"/>
    </location>
</feature>
<dbReference type="InterPro" id="IPR013087">
    <property type="entry name" value="Znf_C2H2_type"/>
</dbReference>
<dbReference type="InterPro" id="IPR019446">
    <property type="entry name" value="BMT5-like"/>
</dbReference>
<dbReference type="PROSITE" id="PS00028">
    <property type="entry name" value="ZINC_FINGER_C2H2_1"/>
    <property type="match status" value="2"/>
</dbReference>
<evidence type="ECO:0000256" key="1">
    <source>
        <dbReference type="PROSITE-ProRule" id="PRU00042"/>
    </source>
</evidence>
<dbReference type="OMA" id="FHQVTLH"/>
<dbReference type="EMBL" id="GL376619">
    <property type="status" value="NOT_ANNOTATED_CDS"/>
    <property type="molecule type" value="Genomic_DNA"/>
</dbReference>
<accession>K3WT47</accession>
<feature type="compositionally biased region" description="Polar residues" evidence="2">
    <location>
        <begin position="1"/>
        <end position="21"/>
    </location>
</feature>
<evidence type="ECO:0000256" key="2">
    <source>
        <dbReference type="SAM" id="MobiDB-lite"/>
    </source>
</evidence>
<evidence type="ECO:0000313" key="4">
    <source>
        <dbReference type="EnsemblProtists" id="PYU1_T008141"/>
    </source>
</evidence>
<dbReference type="Proteomes" id="UP000019132">
    <property type="component" value="Unassembled WGS sequence"/>
</dbReference>
<dbReference type="GO" id="GO:0070475">
    <property type="term" value="P:rRNA base methylation"/>
    <property type="evidence" value="ECO:0007669"/>
    <property type="project" value="InterPro"/>
</dbReference>
<dbReference type="SUPFAM" id="SSF57667">
    <property type="entry name" value="beta-beta-alpha zinc fingers"/>
    <property type="match status" value="1"/>
</dbReference>
<feature type="compositionally biased region" description="Polar residues" evidence="2">
    <location>
        <begin position="259"/>
        <end position="268"/>
    </location>
</feature>
<dbReference type="AlphaFoldDB" id="K3WT47"/>
<keyword evidence="1" id="KW-0862">Zinc</keyword>
<reference evidence="5" key="1">
    <citation type="journal article" date="2010" name="Genome Biol.">
        <title>Genome sequence of the necrotrophic plant pathogen Pythium ultimum reveals original pathogenicity mechanisms and effector repertoire.</title>
        <authorList>
            <person name="Levesque C.A."/>
            <person name="Brouwer H."/>
            <person name="Cano L."/>
            <person name="Hamilton J.P."/>
            <person name="Holt C."/>
            <person name="Huitema E."/>
            <person name="Raffaele S."/>
            <person name="Robideau G.P."/>
            <person name="Thines M."/>
            <person name="Win J."/>
            <person name="Zerillo M.M."/>
            <person name="Beakes G.W."/>
            <person name="Boore J.L."/>
            <person name="Busam D."/>
            <person name="Dumas B."/>
            <person name="Ferriera S."/>
            <person name="Fuerstenberg S.I."/>
            <person name="Gachon C.M."/>
            <person name="Gaulin E."/>
            <person name="Govers F."/>
            <person name="Grenville-Briggs L."/>
            <person name="Horner N."/>
            <person name="Hostetler J."/>
            <person name="Jiang R.H."/>
            <person name="Johnson J."/>
            <person name="Krajaejun T."/>
            <person name="Lin H."/>
            <person name="Meijer H.J."/>
            <person name="Moore B."/>
            <person name="Morris P."/>
            <person name="Phuntmart V."/>
            <person name="Puiu D."/>
            <person name="Shetty J."/>
            <person name="Stajich J.E."/>
            <person name="Tripathy S."/>
            <person name="Wawra S."/>
            <person name="van West P."/>
            <person name="Whitty B.R."/>
            <person name="Coutinho P.M."/>
            <person name="Henrissat B."/>
            <person name="Martin F."/>
            <person name="Thomas P.D."/>
            <person name="Tyler B.M."/>
            <person name="De Vries R.P."/>
            <person name="Kamoun S."/>
            <person name="Yandell M."/>
            <person name="Tisserat N."/>
            <person name="Buell C.R."/>
        </authorList>
    </citation>
    <scope>NUCLEOTIDE SEQUENCE</scope>
    <source>
        <strain evidence="5">DAOM:BR144</strain>
    </source>
</reference>
<feature type="compositionally biased region" description="Polar residues" evidence="2">
    <location>
        <begin position="398"/>
        <end position="411"/>
    </location>
</feature>
<dbReference type="PANTHER" id="PTHR11538:SF26">
    <property type="entry name" value="FERREDOXIN-FOLD ANTICODON-BINDING DOMAIN-CONTAINING PROTEIN 1"/>
    <property type="match status" value="1"/>
</dbReference>
<keyword evidence="5" id="KW-1185">Reference proteome</keyword>
<dbReference type="InterPro" id="IPR036236">
    <property type="entry name" value="Znf_C2H2_sf"/>
</dbReference>
<feature type="domain" description="C2H2-type" evidence="3">
    <location>
        <begin position="306"/>
        <end position="334"/>
    </location>
</feature>
<keyword evidence="1" id="KW-0863">Zinc-finger</keyword>
<dbReference type="GO" id="GO:0070042">
    <property type="term" value="F:rRNA (uridine-N3-)-methyltransferase activity"/>
    <property type="evidence" value="ECO:0007669"/>
    <property type="project" value="InterPro"/>
</dbReference>
<proteinExistence type="predicted"/>
<dbReference type="Gene3D" id="3.30.160.60">
    <property type="entry name" value="Classic Zinc Finger"/>
    <property type="match status" value="2"/>
</dbReference>
<dbReference type="GO" id="GO:0005737">
    <property type="term" value="C:cytoplasm"/>
    <property type="evidence" value="ECO:0007669"/>
    <property type="project" value="TreeGrafter"/>
</dbReference>
<reference evidence="5" key="2">
    <citation type="submission" date="2010-04" db="EMBL/GenBank/DDBJ databases">
        <authorList>
            <person name="Buell R."/>
            <person name="Hamilton J."/>
            <person name="Hostetler J."/>
        </authorList>
    </citation>
    <scope>NUCLEOTIDE SEQUENCE [LARGE SCALE GENOMIC DNA]</scope>
    <source>
        <strain evidence="5">DAOM:BR144</strain>
    </source>
</reference>
<name>K3WT47_GLOUD</name>
<dbReference type="SMART" id="SM00355">
    <property type="entry name" value="ZnF_C2H2"/>
    <property type="match status" value="4"/>
</dbReference>
<feature type="region of interest" description="Disordered" evidence="2">
    <location>
        <begin position="1"/>
        <end position="25"/>
    </location>
</feature>
<dbReference type="PROSITE" id="PS50157">
    <property type="entry name" value="ZINC_FINGER_C2H2_2"/>
    <property type="match status" value="1"/>
</dbReference>
<evidence type="ECO:0000313" key="5">
    <source>
        <dbReference type="Proteomes" id="UP000019132"/>
    </source>
</evidence>
<keyword evidence="1" id="KW-0479">Metal-binding</keyword>
<dbReference type="InParanoid" id="K3WT47"/>
<feature type="compositionally biased region" description="Low complexity" evidence="2">
    <location>
        <begin position="269"/>
        <end position="281"/>
    </location>
</feature>
<sequence length="482" mass="53236">MAVLESTSDAPLNAASRSSSDAAPCPTKRVLTVGDGNFSYSLAFAKRFLGVSSFASSKEQPIELVATSYDSYDELVEKYPESARICSQLRELGAQVLHRVDATNLAVSLANAVLESRDDDEASSRSVTTQKAFDLIVFNHPHCGEENVKRHQSLLSHFFSSALQILNHASNLQSEIHLTLAVGQPERWEAVARAKRAELTLKQCVRDVDSHNDYGLVYERKRHQNGKSFHRVLLHGEKVQQESTLFIFTQRREGEDDNLVSTSETAKPQQSSSNSQVQESSAKVPGTVGSSRKRKAQDSALMQHEFACEACEKSFKTAQGLKTHAHMVHELSKGGVTGPVSLPCGFCDRTFKNEDAQRQHRLAKHGKDQMIQPDWYQRQQGSAKPEEPSNQPPALKSLSASKTNESESTSASGAQQELQCSICHLVFASQSLFDEHWQDLKPKATAQRHCEHCGRVFDEVRALRQHQNFCGANGSAETASAT</sequence>
<dbReference type="PANTHER" id="PTHR11538">
    <property type="entry name" value="PHENYLALANYL-TRNA SYNTHETASE"/>
    <property type="match status" value="1"/>
</dbReference>
<feature type="region of interest" description="Disordered" evidence="2">
    <location>
        <begin position="256"/>
        <end position="297"/>
    </location>
</feature>
<dbReference type="eggNOG" id="KOG4174">
    <property type="taxonomic scope" value="Eukaryota"/>
</dbReference>
<reference evidence="4" key="3">
    <citation type="submission" date="2015-02" db="UniProtKB">
        <authorList>
            <consortium name="EnsemblProtists"/>
        </authorList>
    </citation>
    <scope>IDENTIFICATION</scope>
    <source>
        <strain evidence="4">DAOM BR144</strain>
    </source>
</reference>
<dbReference type="VEuPathDB" id="FungiDB:PYU1_G008125"/>